<evidence type="ECO:0000256" key="9">
    <source>
        <dbReference type="ARBA" id="ARBA00022741"/>
    </source>
</evidence>
<evidence type="ECO:0000313" key="16">
    <source>
        <dbReference type="EMBL" id="RWX44815.1"/>
    </source>
</evidence>
<evidence type="ECO:0000256" key="7">
    <source>
        <dbReference type="ARBA" id="ARBA00022679"/>
    </source>
</evidence>
<evidence type="ECO:0000256" key="13">
    <source>
        <dbReference type="ARBA" id="ARBA00033470"/>
    </source>
</evidence>
<dbReference type="Gene3D" id="3.30.1490.20">
    <property type="entry name" value="ATP-grasp fold, A domain"/>
    <property type="match status" value="1"/>
</dbReference>
<keyword evidence="7" id="KW-0808">Transferase</keyword>
<name>A0A3S3QXC7_9BACT</name>
<comment type="function">
    <text evidence="2">Catalyzes the phosphorylation of pyruvate to phosphoenolpyruvate.</text>
</comment>
<dbReference type="InterPro" id="IPR006319">
    <property type="entry name" value="PEP_synth"/>
</dbReference>
<evidence type="ECO:0000256" key="14">
    <source>
        <dbReference type="ARBA" id="ARBA00047700"/>
    </source>
</evidence>
<dbReference type="InterPro" id="IPR002192">
    <property type="entry name" value="PPDK_AMP/ATP-bd"/>
</dbReference>
<evidence type="ECO:0000256" key="5">
    <source>
        <dbReference type="ARBA" id="ARBA00011996"/>
    </source>
</evidence>
<evidence type="ECO:0000256" key="8">
    <source>
        <dbReference type="ARBA" id="ARBA00022723"/>
    </source>
</evidence>
<dbReference type="EMBL" id="MTKO01000088">
    <property type="protein sequence ID" value="RWX44815.1"/>
    <property type="molecule type" value="Genomic_DNA"/>
</dbReference>
<dbReference type="GO" id="GO:0005524">
    <property type="term" value="F:ATP binding"/>
    <property type="evidence" value="ECO:0007669"/>
    <property type="project" value="UniProtKB-KW"/>
</dbReference>
<dbReference type="Gene3D" id="3.30.470.20">
    <property type="entry name" value="ATP-grasp fold, B domain"/>
    <property type="match status" value="1"/>
</dbReference>
<dbReference type="GO" id="GO:0046872">
    <property type="term" value="F:metal ion binding"/>
    <property type="evidence" value="ECO:0007669"/>
    <property type="project" value="UniProtKB-KW"/>
</dbReference>
<dbReference type="UniPathway" id="UPA00138"/>
<keyword evidence="9" id="KW-0547">Nucleotide-binding</keyword>
<evidence type="ECO:0000256" key="4">
    <source>
        <dbReference type="ARBA" id="ARBA00007837"/>
    </source>
</evidence>
<dbReference type="AlphaFoldDB" id="A0A3S3QXC7"/>
<dbReference type="PANTHER" id="PTHR43030:SF1">
    <property type="entry name" value="PHOSPHOENOLPYRUVATE SYNTHASE"/>
    <property type="match status" value="1"/>
</dbReference>
<evidence type="ECO:0000256" key="10">
    <source>
        <dbReference type="ARBA" id="ARBA00022777"/>
    </source>
</evidence>
<evidence type="ECO:0000256" key="11">
    <source>
        <dbReference type="ARBA" id="ARBA00022840"/>
    </source>
</evidence>
<dbReference type="GO" id="GO:0008986">
    <property type="term" value="F:pyruvate, water dikinase activity"/>
    <property type="evidence" value="ECO:0007669"/>
    <property type="project" value="UniProtKB-EC"/>
</dbReference>
<evidence type="ECO:0000256" key="2">
    <source>
        <dbReference type="ARBA" id="ARBA00002988"/>
    </source>
</evidence>
<comment type="cofactor">
    <cofactor evidence="1">
        <name>Mg(2+)</name>
        <dbReference type="ChEBI" id="CHEBI:18420"/>
    </cofactor>
</comment>
<comment type="catalytic activity">
    <reaction evidence="14">
        <text>pyruvate + ATP + H2O = phosphoenolpyruvate + AMP + phosphate + 2 H(+)</text>
        <dbReference type="Rhea" id="RHEA:11364"/>
        <dbReference type="ChEBI" id="CHEBI:15361"/>
        <dbReference type="ChEBI" id="CHEBI:15377"/>
        <dbReference type="ChEBI" id="CHEBI:15378"/>
        <dbReference type="ChEBI" id="CHEBI:30616"/>
        <dbReference type="ChEBI" id="CHEBI:43474"/>
        <dbReference type="ChEBI" id="CHEBI:58702"/>
        <dbReference type="ChEBI" id="CHEBI:456215"/>
        <dbReference type="EC" id="2.7.9.2"/>
    </reaction>
</comment>
<protein>
    <recommendedName>
        <fullName evidence="6">Phosphoenolpyruvate synthase</fullName>
        <ecNumber evidence="5">2.7.9.2</ecNumber>
    </recommendedName>
    <alternativeName>
        <fullName evidence="13">Pyruvate, water dikinase</fullName>
    </alternativeName>
</protein>
<organism evidence="16 17">
    <name type="scientific">Candidatus Electrothrix aarhusensis</name>
    <dbReference type="NCBI Taxonomy" id="1859131"/>
    <lineage>
        <taxon>Bacteria</taxon>
        <taxon>Pseudomonadati</taxon>
        <taxon>Thermodesulfobacteriota</taxon>
        <taxon>Desulfobulbia</taxon>
        <taxon>Desulfobulbales</taxon>
        <taxon>Desulfobulbaceae</taxon>
        <taxon>Candidatus Electrothrix</taxon>
    </lineage>
</organism>
<evidence type="ECO:0000256" key="6">
    <source>
        <dbReference type="ARBA" id="ARBA00021623"/>
    </source>
</evidence>
<proteinExistence type="inferred from homology"/>
<keyword evidence="12" id="KW-0460">Magnesium</keyword>
<feature type="domain" description="Pyruvate phosphate dikinase AMP/ATP-binding" evidence="15">
    <location>
        <begin position="19"/>
        <end position="90"/>
    </location>
</feature>
<gene>
    <name evidence="16" type="ORF">H206_01340</name>
</gene>
<evidence type="ECO:0000256" key="1">
    <source>
        <dbReference type="ARBA" id="ARBA00001946"/>
    </source>
</evidence>
<feature type="domain" description="Pyruvate phosphate dikinase AMP/ATP-binding" evidence="15">
    <location>
        <begin position="98"/>
        <end position="224"/>
    </location>
</feature>
<comment type="similarity">
    <text evidence="4">Belongs to the PEP-utilizing enzyme family.</text>
</comment>
<accession>A0A3S3QXC7</accession>
<keyword evidence="17" id="KW-1185">Reference proteome</keyword>
<comment type="caution">
    <text evidence="16">The sequence shown here is derived from an EMBL/GenBank/DDBJ whole genome shotgun (WGS) entry which is preliminary data.</text>
</comment>
<keyword evidence="11" id="KW-0067">ATP-binding</keyword>
<evidence type="ECO:0000256" key="3">
    <source>
        <dbReference type="ARBA" id="ARBA00004742"/>
    </source>
</evidence>
<dbReference type="InterPro" id="IPR013815">
    <property type="entry name" value="ATP_grasp_subdomain_1"/>
</dbReference>
<dbReference type="Pfam" id="PF01326">
    <property type="entry name" value="PPDK_N"/>
    <property type="match status" value="2"/>
</dbReference>
<keyword evidence="16" id="KW-0670">Pyruvate</keyword>
<dbReference type="PANTHER" id="PTHR43030">
    <property type="entry name" value="PHOSPHOENOLPYRUVATE SYNTHASE"/>
    <property type="match status" value="1"/>
</dbReference>
<dbReference type="Proteomes" id="UP000287853">
    <property type="component" value="Unassembled WGS sequence"/>
</dbReference>
<dbReference type="GO" id="GO:0006094">
    <property type="term" value="P:gluconeogenesis"/>
    <property type="evidence" value="ECO:0007669"/>
    <property type="project" value="UniProtKB-UniPathway"/>
</dbReference>
<keyword evidence="8" id="KW-0479">Metal-binding</keyword>
<evidence type="ECO:0000313" key="17">
    <source>
        <dbReference type="Proteomes" id="UP000287853"/>
    </source>
</evidence>
<dbReference type="SUPFAM" id="SSF56059">
    <property type="entry name" value="Glutathione synthetase ATP-binding domain-like"/>
    <property type="match status" value="2"/>
</dbReference>
<comment type="pathway">
    <text evidence="3">Carbohydrate biosynthesis; gluconeogenesis.</text>
</comment>
<evidence type="ECO:0000256" key="12">
    <source>
        <dbReference type="ARBA" id="ARBA00022842"/>
    </source>
</evidence>
<keyword evidence="10 16" id="KW-0418">Kinase</keyword>
<dbReference type="EC" id="2.7.9.2" evidence="5"/>
<reference evidence="16 17" key="1">
    <citation type="submission" date="2017-01" db="EMBL/GenBank/DDBJ databases">
        <title>The cable genome- insights into the physiology and evolution of filamentous bacteria capable of sulfide oxidation via long distance electron transfer.</title>
        <authorList>
            <person name="Schreiber L."/>
            <person name="Bjerg J.T."/>
            <person name="Boggild A."/>
            <person name="Van De Vossenberg J."/>
            <person name="Meysman F."/>
            <person name="Nielsen L.P."/>
            <person name="Schramm A."/>
            <person name="Kjeldsen K.U."/>
        </authorList>
    </citation>
    <scope>NUCLEOTIDE SEQUENCE [LARGE SCALE GENOMIC DNA]</scope>
    <source>
        <strain evidence="16">MCF</strain>
    </source>
</reference>
<sequence length="333" mass="37028">MANSYIRFFSSVNKKDTAEVGGKGANLGELTKAGFPVPPGFVVTAQTYSDFFTSLCPGKQLDQLAKARPNELERYCAPIRESIISTDLPSLPSKAIPVSGAEEIVTESSRGMGAAIVDGRVTPDRYILDRKTLQQRERRIACKRFMVSSALWAGAESRLKKIPPDMQQQETLPAPLLDTVANWAIRIEEHFGSPQNLEWAIAGDAFYLLQSLPITGIGFTEQTNDPDGQYVLFKPYLENMTEPLTPMTADLLSRVVFPVCQLIDGRVYLNLKFLRPLIPFKLSDQEVADLFYDLSIGIHLPLKRIAWLKLPLKGAFHGNGQGNQRTRRGSRSL</sequence>
<evidence type="ECO:0000259" key="15">
    <source>
        <dbReference type="Pfam" id="PF01326"/>
    </source>
</evidence>